<dbReference type="InterPro" id="IPR013083">
    <property type="entry name" value="Znf_RING/FYVE/PHD"/>
</dbReference>
<comment type="similarity">
    <text evidence="6">Belongs to the RING-type zinc finger family. ATL subfamily.</text>
</comment>
<evidence type="ECO:0000313" key="11">
    <source>
        <dbReference type="Proteomes" id="UP001552299"/>
    </source>
</evidence>
<keyword evidence="3" id="KW-0479">Metal-binding</keyword>
<protein>
    <recommendedName>
        <fullName evidence="2">RING-type E3 ubiquitin transferase</fullName>
        <ecNumber evidence="2">2.3.2.27</ecNumber>
    </recommendedName>
</protein>
<evidence type="ECO:0000256" key="7">
    <source>
        <dbReference type="PROSITE-ProRule" id="PRU00175"/>
    </source>
</evidence>
<gene>
    <name evidence="10" type="ORF">M5K25_009593</name>
</gene>
<keyword evidence="5" id="KW-0862">Zinc</keyword>
<comment type="catalytic activity">
    <reaction evidence="1">
        <text>S-ubiquitinyl-[E2 ubiquitin-conjugating enzyme]-L-cysteine + [acceptor protein]-L-lysine = [E2 ubiquitin-conjugating enzyme]-L-cysteine + N(6)-ubiquitinyl-[acceptor protein]-L-lysine.</text>
        <dbReference type="EC" id="2.3.2.27"/>
    </reaction>
</comment>
<keyword evidence="8" id="KW-0472">Membrane</keyword>
<dbReference type="Pfam" id="PF13639">
    <property type="entry name" value="zf-RING_2"/>
    <property type="match status" value="1"/>
</dbReference>
<evidence type="ECO:0000256" key="1">
    <source>
        <dbReference type="ARBA" id="ARBA00000900"/>
    </source>
</evidence>
<keyword evidence="8" id="KW-1133">Transmembrane helix</keyword>
<dbReference type="InterPro" id="IPR053238">
    <property type="entry name" value="RING-H2_zinc_finger"/>
</dbReference>
<keyword evidence="4 7" id="KW-0863">Zinc-finger</keyword>
<dbReference type="GO" id="GO:0061630">
    <property type="term" value="F:ubiquitin protein ligase activity"/>
    <property type="evidence" value="ECO:0007669"/>
    <property type="project" value="UniProtKB-EC"/>
</dbReference>
<organism evidence="10 11">
    <name type="scientific">Dendrobium thyrsiflorum</name>
    <name type="common">Pinecone-like raceme dendrobium</name>
    <name type="synonym">Orchid</name>
    <dbReference type="NCBI Taxonomy" id="117978"/>
    <lineage>
        <taxon>Eukaryota</taxon>
        <taxon>Viridiplantae</taxon>
        <taxon>Streptophyta</taxon>
        <taxon>Embryophyta</taxon>
        <taxon>Tracheophyta</taxon>
        <taxon>Spermatophyta</taxon>
        <taxon>Magnoliopsida</taxon>
        <taxon>Liliopsida</taxon>
        <taxon>Asparagales</taxon>
        <taxon>Orchidaceae</taxon>
        <taxon>Epidendroideae</taxon>
        <taxon>Malaxideae</taxon>
        <taxon>Dendrobiinae</taxon>
        <taxon>Dendrobium</taxon>
    </lineage>
</organism>
<dbReference type="Gene3D" id="3.30.40.10">
    <property type="entry name" value="Zinc/RING finger domain, C3HC4 (zinc finger)"/>
    <property type="match status" value="1"/>
</dbReference>
<dbReference type="EMBL" id="JANQDX010000008">
    <property type="protein sequence ID" value="KAL0920455.1"/>
    <property type="molecule type" value="Genomic_DNA"/>
</dbReference>
<sequence length="175" mass="19303">MVSPQALAAETLLILIAIPLFSLVLYIFVEMAFQSIKLWLLSRRFPGVAFFSSAYRAAPEAAQQRLADLRSMAVDIYQCPAACLPSSSSSSAPGSAGVNEPESCAVCLADYEVGEEVKVLPACKHMFHRYCIDSWLFASRVFSCPVCRCNVFDKMPERMERGIEISITTMICLSI</sequence>
<dbReference type="PANTHER" id="PTHR14155:SF610">
    <property type="entry name" value="OS01G0755700 PROTEIN"/>
    <property type="match status" value="1"/>
</dbReference>
<name>A0ABD0V5V1_DENTH</name>
<accession>A0ABD0V5V1</accession>
<dbReference type="InterPro" id="IPR001841">
    <property type="entry name" value="Znf_RING"/>
</dbReference>
<evidence type="ECO:0000256" key="8">
    <source>
        <dbReference type="SAM" id="Phobius"/>
    </source>
</evidence>
<reference evidence="10 11" key="1">
    <citation type="journal article" date="2024" name="Plant Biotechnol. J.">
        <title>Dendrobium thyrsiflorum genome and its molecular insights into genes involved in important horticultural traits.</title>
        <authorList>
            <person name="Chen B."/>
            <person name="Wang J.Y."/>
            <person name="Zheng P.J."/>
            <person name="Li K.L."/>
            <person name="Liang Y.M."/>
            <person name="Chen X.F."/>
            <person name="Zhang C."/>
            <person name="Zhao X."/>
            <person name="He X."/>
            <person name="Zhang G.Q."/>
            <person name="Liu Z.J."/>
            <person name="Xu Q."/>
        </authorList>
    </citation>
    <scope>NUCLEOTIDE SEQUENCE [LARGE SCALE GENOMIC DNA]</scope>
    <source>
        <strain evidence="10">GZMU011</strain>
    </source>
</reference>
<dbReference type="EC" id="2.3.2.27" evidence="2"/>
<dbReference type="SUPFAM" id="SSF57850">
    <property type="entry name" value="RING/U-box"/>
    <property type="match status" value="1"/>
</dbReference>
<keyword evidence="8" id="KW-0812">Transmembrane</keyword>
<evidence type="ECO:0000256" key="5">
    <source>
        <dbReference type="ARBA" id="ARBA00022833"/>
    </source>
</evidence>
<dbReference type="Proteomes" id="UP001552299">
    <property type="component" value="Unassembled WGS sequence"/>
</dbReference>
<evidence type="ECO:0000259" key="9">
    <source>
        <dbReference type="PROSITE" id="PS50089"/>
    </source>
</evidence>
<evidence type="ECO:0000256" key="6">
    <source>
        <dbReference type="ARBA" id="ARBA00024209"/>
    </source>
</evidence>
<proteinExistence type="inferred from homology"/>
<evidence type="ECO:0000256" key="4">
    <source>
        <dbReference type="ARBA" id="ARBA00022771"/>
    </source>
</evidence>
<evidence type="ECO:0000313" key="10">
    <source>
        <dbReference type="EMBL" id="KAL0920455.1"/>
    </source>
</evidence>
<dbReference type="SMART" id="SM00184">
    <property type="entry name" value="RING"/>
    <property type="match status" value="1"/>
</dbReference>
<evidence type="ECO:0000256" key="3">
    <source>
        <dbReference type="ARBA" id="ARBA00022723"/>
    </source>
</evidence>
<dbReference type="PROSITE" id="PS50089">
    <property type="entry name" value="ZF_RING_2"/>
    <property type="match status" value="1"/>
</dbReference>
<comment type="caution">
    <text evidence="10">The sequence shown here is derived from an EMBL/GenBank/DDBJ whole genome shotgun (WGS) entry which is preliminary data.</text>
</comment>
<dbReference type="GO" id="GO:0008270">
    <property type="term" value="F:zinc ion binding"/>
    <property type="evidence" value="ECO:0007669"/>
    <property type="project" value="UniProtKB-KW"/>
</dbReference>
<dbReference type="AlphaFoldDB" id="A0ABD0V5V1"/>
<dbReference type="PANTHER" id="PTHR14155">
    <property type="entry name" value="RING FINGER DOMAIN-CONTAINING"/>
    <property type="match status" value="1"/>
</dbReference>
<evidence type="ECO:0000256" key="2">
    <source>
        <dbReference type="ARBA" id="ARBA00012483"/>
    </source>
</evidence>
<keyword evidence="11" id="KW-1185">Reference proteome</keyword>
<feature type="domain" description="RING-type" evidence="9">
    <location>
        <begin position="104"/>
        <end position="148"/>
    </location>
</feature>
<feature type="transmembrane region" description="Helical" evidence="8">
    <location>
        <begin position="12"/>
        <end position="33"/>
    </location>
</feature>